<comment type="subcellular location">
    <subcellularLocation>
        <location evidence="1">Nucleus</location>
    </subcellularLocation>
</comment>
<feature type="region of interest" description="Disordered" evidence="8">
    <location>
        <begin position="1"/>
        <end position="34"/>
    </location>
</feature>
<evidence type="ECO:0000256" key="2">
    <source>
        <dbReference type="ARBA" id="ARBA00007798"/>
    </source>
</evidence>
<feature type="compositionally biased region" description="Acidic residues" evidence="8">
    <location>
        <begin position="225"/>
        <end position="239"/>
    </location>
</feature>
<comment type="similarity">
    <text evidence="2">Belongs to the EAF family.</text>
</comment>
<keyword evidence="11" id="KW-1185">Reference proteome</keyword>
<keyword evidence="4" id="KW-0805">Transcription regulation</keyword>
<dbReference type="GO" id="GO:0032783">
    <property type="term" value="C:super elongation complex"/>
    <property type="evidence" value="ECO:0007669"/>
    <property type="project" value="InterPro"/>
</dbReference>
<feature type="region of interest" description="Disordered" evidence="8">
    <location>
        <begin position="186"/>
        <end position="346"/>
    </location>
</feature>
<evidence type="ECO:0000256" key="5">
    <source>
        <dbReference type="ARBA" id="ARBA00023159"/>
    </source>
</evidence>
<keyword evidence="5" id="KW-0010">Activator</keyword>
<evidence type="ECO:0000256" key="8">
    <source>
        <dbReference type="SAM" id="MobiDB-lite"/>
    </source>
</evidence>
<keyword evidence="6" id="KW-0804">Transcription</keyword>
<accession>A0AAP0M1T3</accession>
<proteinExistence type="inferred from homology"/>
<dbReference type="EMBL" id="JBCGBO010000006">
    <property type="protein sequence ID" value="KAK9194485.1"/>
    <property type="molecule type" value="Genomic_DNA"/>
</dbReference>
<gene>
    <name evidence="10" type="ORF">WN944_005192</name>
</gene>
<feature type="compositionally biased region" description="Polar residues" evidence="8">
    <location>
        <begin position="188"/>
        <end position="197"/>
    </location>
</feature>
<reference evidence="10 11" key="1">
    <citation type="submission" date="2024-05" db="EMBL/GenBank/DDBJ databases">
        <title>Haplotype-resolved chromosome-level genome assembly of Huyou (Citrus changshanensis).</title>
        <authorList>
            <person name="Miao C."/>
            <person name="Chen W."/>
            <person name="Wu Y."/>
            <person name="Wang L."/>
            <person name="Zhao S."/>
            <person name="Grierson D."/>
            <person name="Xu C."/>
            <person name="Chen K."/>
        </authorList>
    </citation>
    <scope>NUCLEOTIDE SEQUENCE [LARGE SCALE GENOMIC DNA]</scope>
    <source>
        <strain evidence="10">01-14</strain>
        <tissue evidence="10">Leaf</tissue>
    </source>
</reference>
<dbReference type="InterPro" id="IPR019194">
    <property type="entry name" value="Tscrpt_elong_fac_Eaf_N"/>
</dbReference>
<dbReference type="InterPro" id="IPR027093">
    <property type="entry name" value="EAF_fam"/>
</dbReference>
<dbReference type="PANTHER" id="PTHR15970">
    <property type="entry name" value="ELL-ASSOCIATED FACTOR EAF"/>
    <property type="match status" value="1"/>
</dbReference>
<evidence type="ECO:0000313" key="10">
    <source>
        <dbReference type="EMBL" id="KAK9194485.1"/>
    </source>
</evidence>
<keyword evidence="7" id="KW-0539">Nucleus</keyword>
<dbReference type="GO" id="GO:0003711">
    <property type="term" value="F:transcription elongation factor activity"/>
    <property type="evidence" value="ECO:0007669"/>
    <property type="project" value="TreeGrafter"/>
</dbReference>
<evidence type="ECO:0000259" key="9">
    <source>
        <dbReference type="Pfam" id="PF09816"/>
    </source>
</evidence>
<dbReference type="PANTHER" id="PTHR15970:SF2">
    <property type="entry name" value="ELL-ASSOCIATED FACTOR EAF"/>
    <property type="match status" value="1"/>
</dbReference>
<feature type="domain" description="Transcription elongation factor Eaf N-terminal" evidence="9">
    <location>
        <begin position="18"/>
        <end position="135"/>
    </location>
</feature>
<dbReference type="Proteomes" id="UP001428341">
    <property type="component" value="Unassembled WGS sequence"/>
</dbReference>
<evidence type="ECO:0000256" key="6">
    <source>
        <dbReference type="ARBA" id="ARBA00023163"/>
    </source>
</evidence>
<keyword evidence="3" id="KW-0597">Phosphoprotein</keyword>
<sequence>MANNSEEPSTAPEPGQWYNIKLGPSFNDNHHQQSHHSPKFCTLRYGVDTLAVSFPFCVDEFKPASIDNNQPGLLHRNRDNRVTVEYQNNQHGKPKVIFEGVSEDYRDNDAVLFFDGETFRLERLHRAVKRLRHVRLPGEPAATAASTMTTSVVPVAESYSTPVGTGSKPQPSNTGTVHEAVQVEQIDIGNSGNSGAESKSGKDMGSSPPLPNPSTSSPEPKNFEPEENVDIVDDSDDSCEAARGSTYEKESRPGLDIDINLPHQMDMDDEIAVDVSDDYPDKGPNAAEALRAQVNAEGREESSSSSSSSDSESTGTESGSGSGSESASVSTSTDSESSGADSVNSI</sequence>
<evidence type="ECO:0000256" key="4">
    <source>
        <dbReference type="ARBA" id="ARBA00023015"/>
    </source>
</evidence>
<organism evidence="10 11">
    <name type="scientific">Citrus x changshan-huyou</name>
    <dbReference type="NCBI Taxonomy" id="2935761"/>
    <lineage>
        <taxon>Eukaryota</taxon>
        <taxon>Viridiplantae</taxon>
        <taxon>Streptophyta</taxon>
        <taxon>Embryophyta</taxon>
        <taxon>Tracheophyta</taxon>
        <taxon>Spermatophyta</taxon>
        <taxon>Magnoliopsida</taxon>
        <taxon>eudicotyledons</taxon>
        <taxon>Gunneridae</taxon>
        <taxon>Pentapetalae</taxon>
        <taxon>rosids</taxon>
        <taxon>malvids</taxon>
        <taxon>Sapindales</taxon>
        <taxon>Rutaceae</taxon>
        <taxon>Aurantioideae</taxon>
        <taxon>Citrus</taxon>
    </lineage>
</organism>
<evidence type="ECO:0000256" key="1">
    <source>
        <dbReference type="ARBA" id="ARBA00004123"/>
    </source>
</evidence>
<feature type="compositionally biased region" description="Low complexity" evidence="8">
    <location>
        <begin position="303"/>
        <end position="346"/>
    </location>
</feature>
<feature type="compositionally biased region" description="Basic and acidic residues" evidence="8">
    <location>
        <begin position="246"/>
        <end position="255"/>
    </location>
</feature>
<dbReference type="GO" id="GO:0006368">
    <property type="term" value="P:transcription elongation by RNA polymerase II"/>
    <property type="evidence" value="ECO:0007669"/>
    <property type="project" value="InterPro"/>
</dbReference>
<evidence type="ECO:0000256" key="7">
    <source>
        <dbReference type="ARBA" id="ARBA00023242"/>
    </source>
</evidence>
<feature type="compositionally biased region" description="Acidic residues" evidence="8">
    <location>
        <begin position="267"/>
        <end position="278"/>
    </location>
</feature>
<name>A0AAP0M1T3_9ROSI</name>
<comment type="caution">
    <text evidence="10">The sequence shown here is derived from an EMBL/GenBank/DDBJ whole genome shotgun (WGS) entry which is preliminary data.</text>
</comment>
<evidence type="ECO:0000313" key="11">
    <source>
        <dbReference type="Proteomes" id="UP001428341"/>
    </source>
</evidence>
<dbReference type="AlphaFoldDB" id="A0AAP0M1T3"/>
<dbReference type="Pfam" id="PF09816">
    <property type="entry name" value="EAF"/>
    <property type="match status" value="1"/>
</dbReference>
<evidence type="ECO:0000256" key="3">
    <source>
        <dbReference type="ARBA" id="ARBA00022553"/>
    </source>
</evidence>
<protein>
    <recommendedName>
        <fullName evidence="9">Transcription elongation factor Eaf N-terminal domain-containing protein</fullName>
    </recommendedName>
</protein>